<accession>A0A2W5VAU6</accession>
<proteinExistence type="predicted"/>
<dbReference type="Proteomes" id="UP000249061">
    <property type="component" value="Unassembled WGS sequence"/>
</dbReference>
<evidence type="ECO:0000313" key="2">
    <source>
        <dbReference type="Proteomes" id="UP000249061"/>
    </source>
</evidence>
<gene>
    <name evidence="1" type="ORF">DI536_27960</name>
</gene>
<sequence length="75" mass="7908">MILGSAGVLASFLMFDDAHFASEVIVGSAMGYLIGRWVVEHRSSRYAYGATGLPMRLAGVGPVAVRGQGGATFRF</sequence>
<dbReference type="EMBL" id="QFQP01000032">
    <property type="protein sequence ID" value="PZR07291.1"/>
    <property type="molecule type" value="Genomic_DNA"/>
</dbReference>
<organism evidence="1 2">
    <name type="scientific">Archangium gephyra</name>
    <dbReference type="NCBI Taxonomy" id="48"/>
    <lineage>
        <taxon>Bacteria</taxon>
        <taxon>Pseudomonadati</taxon>
        <taxon>Myxococcota</taxon>
        <taxon>Myxococcia</taxon>
        <taxon>Myxococcales</taxon>
        <taxon>Cystobacterineae</taxon>
        <taxon>Archangiaceae</taxon>
        <taxon>Archangium</taxon>
    </lineage>
</organism>
<evidence type="ECO:0000313" key="1">
    <source>
        <dbReference type="EMBL" id="PZR07291.1"/>
    </source>
</evidence>
<evidence type="ECO:0008006" key="3">
    <source>
        <dbReference type="Google" id="ProtNLM"/>
    </source>
</evidence>
<reference evidence="1 2" key="1">
    <citation type="submission" date="2017-08" db="EMBL/GenBank/DDBJ databases">
        <title>Infants hospitalized years apart are colonized by the same room-sourced microbial strains.</title>
        <authorList>
            <person name="Brooks B."/>
            <person name="Olm M.R."/>
            <person name="Firek B.A."/>
            <person name="Baker R."/>
            <person name="Thomas B.C."/>
            <person name="Morowitz M.J."/>
            <person name="Banfield J.F."/>
        </authorList>
    </citation>
    <scope>NUCLEOTIDE SEQUENCE [LARGE SCALE GENOMIC DNA]</scope>
    <source>
        <strain evidence="1">S2_003_000_R2_14</strain>
    </source>
</reference>
<name>A0A2W5VAU6_9BACT</name>
<comment type="caution">
    <text evidence="1">The sequence shown here is derived from an EMBL/GenBank/DDBJ whole genome shotgun (WGS) entry which is preliminary data.</text>
</comment>
<dbReference type="AlphaFoldDB" id="A0A2W5VAU6"/>
<protein>
    <recommendedName>
        <fullName evidence="3">PAP2 superfamily protein</fullName>
    </recommendedName>
</protein>